<gene>
    <name evidence="1" type="ORF">RPPX_11220</name>
</gene>
<reference evidence="1 2" key="2">
    <citation type="submission" date="2014-11" db="EMBL/GenBank/DDBJ databases">
        <title>Draft genome sequence of the solvent-tolerant Pseudomonas putida S12 including megaplasmid pTTS12.</title>
        <authorList>
            <person name="Wierckx N."/>
            <person name="Nijkamp J."/>
            <person name="Ballerstedt H."/>
            <person name="Siezen R.J."/>
            <person name="Wels M."/>
            <person name="de Ridder D."/>
            <person name="de Winde J.H."/>
            <person name="Ruijssenaars H.J."/>
        </authorList>
    </citation>
    <scope>NUCLEOTIDE SEQUENCE [LARGE SCALE GENOMIC DNA]</scope>
    <source>
        <strain evidence="1 2">S12</strain>
    </source>
</reference>
<dbReference type="Proteomes" id="UP000017753">
    <property type="component" value="Chromosome"/>
</dbReference>
<proteinExistence type="predicted"/>
<dbReference type="RefSeq" id="WP_039612250.1">
    <property type="nucleotide sequence ID" value="NZ_CP009974.1"/>
</dbReference>
<evidence type="ECO:0000313" key="1">
    <source>
        <dbReference type="EMBL" id="AJA13890.1"/>
    </source>
</evidence>
<organism evidence="1 2">
    <name type="scientific">Pseudomonas putida S12</name>
    <dbReference type="NCBI Taxonomy" id="1215087"/>
    <lineage>
        <taxon>Bacteria</taxon>
        <taxon>Pseudomonadati</taxon>
        <taxon>Pseudomonadota</taxon>
        <taxon>Gammaproteobacteria</taxon>
        <taxon>Pseudomonadales</taxon>
        <taxon>Pseudomonadaceae</taxon>
        <taxon>Pseudomonas</taxon>
    </lineage>
</organism>
<name>A0AA34RUS8_PSEPU</name>
<reference evidence="1 2" key="1">
    <citation type="submission" date="2014-11" db="EMBL/GenBank/DDBJ databases">
        <title>Complete genome sequence of Pseudomonas putida S12 including megaplasmid pTTS12.</title>
        <authorList>
            <person name="Kuepper J."/>
            <person name="Ruijssenaars H.J."/>
            <person name="Blank L.M."/>
            <person name="de Winde J.H."/>
            <person name="Wierckx N."/>
        </authorList>
    </citation>
    <scope>NUCLEOTIDE SEQUENCE [LARGE SCALE GENOMIC DNA]</scope>
    <source>
        <strain evidence="1 2">S12</strain>
    </source>
</reference>
<sequence>MAWNPHNIRFFQAMGLVELALQWRKGASTQHYMIFRDALAGHRLRVAAQTHNLLMFCDLPVAERIEVLQSAWDEYLAAILNAERIKRIGSKLIDVQRLEAYKQQMVQLKTIAGDALVEAMREQAAGQARGARRAVYPQKSLQVAYTRAGQIVIGSEAVVDGQPVLEVVGALNETVLHRFHKQGDDWVEVVALDESESEPRSSTPDSESNNRELGEAILAQNENVIAQARDLVAKDADDKGLMSILDGQIKEVNALREQLSDADAEQGLLARMDDALIQLRQARRDCLVELYTKTRYPGSRGLNFLHEQGLLDVEYVGPRQVVSDGYLDEYRISLLHAPDEPRVKPLWAAHFHFADSQAAPTAFGKGHLKLWSQRKMGYREQMKAASEGQVLSIYRGNLTYAQAKDVIPFNL</sequence>
<dbReference type="EMBL" id="CP009974">
    <property type="protein sequence ID" value="AJA13890.1"/>
    <property type="molecule type" value="Genomic_DNA"/>
</dbReference>
<protein>
    <submittedName>
        <fullName evidence="1">Uncharacterized protein</fullName>
    </submittedName>
</protein>
<dbReference type="AlphaFoldDB" id="A0AA34RUS8"/>
<accession>A0AA34RUS8</accession>
<evidence type="ECO:0000313" key="2">
    <source>
        <dbReference type="Proteomes" id="UP000017753"/>
    </source>
</evidence>